<dbReference type="InterPro" id="IPR016181">
    <property type="entry name" value="Acyl_CoA_acyltransferase"/>
</dbReference>
<dbReference type="GO" id="GO:0008080">
    <property type="term" value="F:N-acetyltransferase activity"/>
    <property type="evidence" value="ECO:0000318"/>
    <property type="project" value="GO_Central"/>
</dbReference>
<feature type="domain" description="N-acetyltransferase" evidence="1">
    <location>
        <begin position="7"/>
        <end position="139"/>
    </location>
</feature>
<dbReference type="RefSeq" id="XP_001313090.1">
    <property type="nucleotide sequence ID" value="XM_001313089.1"/>
</dbReference>
<evidence type="ECO:0000313" key="2">
    <source>
        <dbReference type="EMBL" id="EAY00161.1"/>
    </source>
</evidence>
<dbReference type="Gene3D" id="3.40.630.30">
    <property type="match status" value="1"/>
</dbReference>
<dbReference type="SUPFAM" id="SSF55729">
    <property type="entry name" value="Acyl-CoA N-acyltransferases (Nat)"/>
    <property type="match status" value="1"/>
</dbReference>
<dbReference type="EMBL" id="DS113611">
    <property type="protein sequence ID" value="EAY00161.1"/>
    <property type="molecule type" value="Genomic_DNA"/>
</dbReference>
<evidence type="ECO:0000313" key="3">
    <source>
        <dbReference type="Proteomes" id="UP000001542"/>
    </source>
</evidence>
<organism evidence="2 3">
    <name type="scientific">Trichomonas vaginalis (strain ATCC PRA-98 / G3)</name>
    <dbReference type="NCBI Taxonomy" id="412133"/>
    <lineage>
        <taxon>Eukaryota</taxon>
        <taxon>Metamonada</taxon>
        <taxon>Parabasalia</taxon>
        <taxon>Trichomonadida</taxon>
        <taxon>Trichomonadidae</taxon>
        <taxon>Trichomonas</taxon>
    </lineage>
</organism>
<gene>
    <name evidence="2" type="ORF">TVAG_052090</name>
</gene>
<dbReference type="PROSITE" id="PS51186">
    <property type="entry name" value="GNAT"/>
    <property type="match status" value="1"/>
</dbReference>
<dbReference type="InParanoid" id="A2F4K5"/>
<dbReference type="VEuPathDB" id="TrichDB:TVAGG3_0047290"/>
<dbReference type="InterPro" id="IPR000182">
    <property type="entry name" value="GNAT_dom"/>
</dbReference>
<protein>
    <submittedName>
        <fullName evidence="2">Acetyltransferase, GNAT family protein</fullName>
    </submittedName>
</protein>
<sequence length="139" mass="15030">MTSLSTGPASKMTIGVYKMLYETIFATKLDDELYANIKNSNGVHGEIVYMNGDVACGIISGEINAKKIKITSIGVLEAYRRHGAAVSLVNGLIASQKNVESISCTFEKSNTALVNLFTKLEFKVAEEAGENVTYEKNLA</sequence>
<dbReference type="Pfam" id="PF00583">
    <property type="entry name" value="Acetyltransf_1"/>
    <property type="match status" value="1"/>
</dbReference>
<dbReference type="Proteomes" id="UP000001542">
    <property type="component" value="Unassembled WGS sequence"/>
</dbReference>
<accession>A2F4K5</accession>
<keyword evidence="3" id="KW-1185">Reference proteome</keyword>
<evidence type="ECO:0000259" key="1">
    <source>
        <dbReference type="PROSITE" id="PS51186"/>
    </source>
</evidence>
<proteinExistence type="predicted"/>
<dbReference type="SMR" id="A2F4K5"/>
<reference evidence="2" key="2">
    <citation type="journal article" date="2007" name="Science">
        <title>Draft genome sequence of the sexually transmitted pathogen Trichomonas vaginalis.</title>
        <authorList>
            <person name="Carlton J.M."/>
            <person name="Hirt R.P."/>
            <person name="Silva J.C."/>
            <person name="Delcher A.L."/>
            <person name="Schatz M."/>
            <person name="Zhao Q."/>
            <person name="Wortman J.R."/>
            <person name="Bidwell S.L."/>
            <person name="Alsmark U.C.M."/>
            <person name="Besteiro S."/>
            <person name="Sicheritz-Ponten T."/>
            <person name="Noel C.J."/>
            <person name="Dacks J.B."/>
            <person name="Foster P.G."/>
            <person name="Simillion C."/>
            <person name="Van de Peer Y."/>
            <person name="Miranda-Saavedra D."/>
            <person name="Barton G.J."/>
            <person name="Westrop G.D."/>
            <person name="Mueller S."/>
            <person name="Dessi D."/>
            <person name="Fiori P.L."/>
            <person name="Ren Q."/>
            <person name="Paulsen I."/>
            <person name="Zhang H."/>
            <person name="Bastida-Corcuera F.D."/>
            <person name="Simoes-Barbosa A."/>
            <person name="Brown M.T."/>
            <person name="Hayes R.D."/>
            <person name="Mukherjee M."/>
            <person name="Okumura C.Y."/>
            <person name="Schneider R."/>
            <person name="Smith A.J."/>
            <person name="Vanacova S."/>
            <person name="Villalvazo M."/>
            <person name="Haas B.J."/>
            <person name="Pertea M."/>
            <person name="Feldblyum T.V."/>
            <person name="Utterback T.R."/>
            <person name="Shu C.L."/>
            <person name="Osoegawa K."/>
            <person name="de Jong P.J."/>
            <person name="Hrdy I."/>
            <person name="Horvathova L."/>
            <person name="Zubacova Z."/>
            <person name="Dolezal P."/>
            <person name="Malik S.B."/>
            <person name="Logsdon J.M. Jr."/>
            <person name="Henze K."/>
            <person name="Gupta A."/>
            <person name="Wang C.C."/>
            <person name="Dunne R.L."/>
            <person name="Upcroft J.A."/>
            <person name="Upcroft P."/>
            <person name="White O."/>
            <person name="Salzberg S.L."/>
            <person name="Tang P."/>
            <person name="Chiu C.-H."/>
            <person name="Lee Y.-S."/>
            <person name="Embley T.M."/>
            <person name="Coombs G.H."/>
            <person name="Mottram J.C."/>
            <person name="Tachezy J."/>
            <person name="Fraser-Liggett C.M."/>
            <person name="Johnson P.J."/>
        </authorList>
    </citation>
    <scope>NUCLEOTIDE SEQUENCE [LARGE SCALE GENOMIC DNA]</scope>
    <source>
        <strain evidence="2">G3</strain>
    </source>
</reference>
<name>A2F4K5_TRIV3</name>
<dbReference type="KEGG" id="tva:75637379"/>
<reference evidence="2" key="1">
    <citation type="submission" date="2006-10" db="EMBL/GenBank/DDBJ databases">
        <authorList>
            <person name="Amadeo P."/>
            <person name="Zhao Q."/>
            <person name="Wortman J."/>
            <person name="Fraser-Liggett C."/>
            <person name="Carlton J."/>
        </authorList>
    </citation>
    <scope>NUCLEOTIDE SEQUENCE</scope>
    <source>
        <strain evidence="2">G3</strain>
    </source>
</reference>
<dbReference type="VEuPathDB" id="TrichDB:TVAG_052090"/>
<dbReference type="OrthoDB" id="47374at2759"/>
<dbReference type="AlphaFoldDB" id="A2F4K5"/>